<evidence type="ECO:0000313" key="24">
    <source>
        <dbReference type="Proteomes" id="UP000190188"/>
    </source>
</evidence>
<evidence type="ECO:0000256" key="5">
    <source>
        <dbReference type="ARBA" id="ARBA00012024"/>
    </source>
</evidence>
<protein>
    <recommendedName>
        <fullName evidence="7">Formamidopyrimidine-DNA glycosylase</fullName>
        <ecNumber evidence="5">3.2.2.23</ecNumber>
        <ecNumber evidence="6">4.2.99.18</ecNumber>
    </recommendedName>
    <alternativeName>
        <fullName evidence="18">DNA-(apurinic or apyrimidinic site) lyase MutM</fullName>
    </alternativeName>
</protein>
<dbReference type="GO" id="GO:0006284">
    <property type="term" value="P:base-excision repair"/>
    <property type="evidence" value="ECO:0007669"/>
    <property type="project" value="InterPro"/>
</dbReference>
<evidence type="ECO:0000256" key="3">
    <source>
        <dbReference type="ARBA" id="ARBA00009409"/>
    </source>
</evidence>
<dbReference type="InterPro" id="IPR010663">
    <property type="entry name" value="Znf_FPG/IleRS"/>
</dbReference>
<comment type="caution">
    <text evidence="23">The sequence shown here is derived from an EMBL/GenBank/DDBJ whole genome shotgun (WGS) entry which is preliminary data.</text>
</comment>
<evidence type="ECO:0000256" key="9">
    <source>
        <dbReference type="ARBA" id="ARBA00022763"/>
    </source>
</evidence>
<dbReference type="OrthoDB" id="9800855at2"/>
<dbReference type="InterPro" id="IPR000214">
    <property type="entry name" value="Znf_DNA_glyclase/AP_lyase"/>
</dbReference>
<dbReference type="InterPro" id="IPR020629">
    <property type="entry name" value="FPG_Glyclase"/>
</dbReference>
<keyword evidence="12" id="KW-0862">Zinc</keyword>
<comment type="cofactor">
    <cofactor evidence="2">
        <name>Zn(2+)</name>
        <dbReference type="ChEBI" id="CHEBI:29105"/>
    </cofactor>
</comment>
<keyword evidence="24" id="KW-1185">Reference proteome</keyword>
<organism evidence="23 24">
    <name type="scientific">Paenibacillus selenitireducens</name>
    <dbReference type="NCBI Taxonomy" id="1324314"/>
    <lineage>
        <taxon>Bacteria</taxon>
        <taxon>Bacillati</taxon>
        <taxon>Bacillota</taxon>
        <taxon>Bacilli</taxon>
        <taxon>Bacillales</taxon>
        <taxon>Paenibacillaceae</taxon>
        <taxon>Paenibacillus</taxon>
    </lineage>
</organism>
<dbReference type="NCBIfam" id="NF002211">
    <property type="entry name" value="PRK01103.1"/>
    <property type="match status" value="1"/>
</dbReference>
<dbReference type="Gene3D" id="3.20.190.10">
    <property type="entry name" value="MutM-like, N-terminal"/>
    <property type="match status" value="1"/>
</dbReference>
<keyword evidence="16" id="KW-0511">Multifunctional enzyme</keyword>
<evidence type="ECO:0000256" key="7">
    <source>
        <dbReference type="ARBA" id="ARBA00016240"/>
    </source>
</evidence>
<feature type="domain" description="FPG-type" evidence="21">
    <location>
        <begin position="235"/>
        <end position="269"/>
    </location>
</feature>
<evidence type="ECO:0000313" key="23">
    <source>
        <dbReference type="EMBL" id="OPA74662.1"/>
    </source>
</evidence>
<dbReference type="InterPro" id="IPR035937">
    <property type="entry name" value="FPG_N"/>
</dbReference>
<dbReference type="GO" id="GO:0140078">
    <property type="term" value="F:class I DNA-(apurinic or apyrimidinic site) endonuclease activity"/>
    <property type="evidence" value="ECO:0007669"/>
    <property type="project" value="UniProtKB-EC"/>
</dbReference>
<dbReference type="Gene3D" id="1.10.8.50">
    <property type="match status" value="1"/>
</dbReference>
<evidence type="ECO:0000256" key="4">
    <source>
        <dbReference type="ARBA" id="ARBA00011245"/>
    </source>
</evidence>
<dbReference type="SMART" id="SM01232">
    <property type="entry name" value="H2TH"/>
    <property type="match status" value="1"/>
</dbReference>
<evidence type="ECO:0000256" key="19">
    <source>
        <dbReference type="ARBA" id="ARBA00044632"/>
    </source>
</evidence>
<dbReference type="GO" id="GO:0008270">
    <property type="term" value="F:zinc ion binding"/>
    <property type="evidence" value="ECO:0007669"/>
    <property type="project" value="UniProtKB-KW"/>
</dbReference>
<dbReference type="NCBIfam" id="TIGR00577">
    <property type="entry name" value="fpg"/>
    <property type="match status" value="1"/>
</dbReference>
<evidence type="ECO:0000259" key="21">
    <source>
        <dbReference type="PROSITE" id="PS51066"/>
    </source>
</evidence>
<feature type="domain" description="Formamidopyrimidine-DNA glycosylase catalytic" evidence="22">
    <location>
        <begin position="2"/>
        <end position="100"/>
    </location>
</feature>
<comment type="similarity">
    <text evidence="3">Belongs to the FPG family.</text>
</comment>
<keyword evidence="14" id="KW-0234">DNA repair</keyword>
<dbReference type="PANTHER" id="PTHR22993">
    <property type="entry name" value="FORMAMIDOPYRIMIDINE-DNA GLYCOSYLASE"/>
    <property type="match status" value="1"/>
</dbReference>
<dbReference type="InterPro" id="IPR010979">
    <property type="entry name" value="Ribosomal_uS13-like_H2TH"/>
</dbReference>
<dbReference type="GO" id="GO:0034039">
    <property type="term" value="F:8-oxo-7,8-dihydroguanine DNA N-glycosylase activity"/>
    <property type="evidence" value="ECO:0007669"/>
    <property type="project" value="TreeGrafter"/>
</dbReference>
<dbReference type="InterPro" id="IPR012319">
    <property type="entry name" value="FPG_cat"/>
</dbReference>
<evidence type="ECO:0000256" key="13">
    <source>
        <dbReference type="ARBA" id="ARBA00023125"/>
    </source>
</evidence>
<evidence type="ECO:0000256" key="1">
    <source>
        <dbReference type="ARBA" id="ARBA00001668"/>
    </source>
</evidence>
<dbReference type="CDD" id="cd08773">
    <property type="entry name" value="FpgNei_N"/>
    <property type="match status" value="1"/>
</dbReference>
<accession>A0A1T2X488</accession>
<evidence type="ECO:0000256" key="20">
    <source>
        <dbReference type="PROSITE-ProRule" id="PRU00391"/>
    </source>
</evidence>
<dbReference type="FunFam" id="1.10.8.50:FF:000003">
    <property type="entry name" value="Formamidopyrimidine-DNA glycosylase"/>
    <property type="match status" value="1"/>
</dbReference>
<comment type="catalytic activity">
    <reaction evidence="19">
        <text>2'-deoxyribonucleotide-(2'-deoxyribose 5'-phosphate)-2'-deoxyribonucleotide-DNA = a 3'-end 2'-deoxyribonucleotide-(2,3-dehydro-2,3-deoxyribose 5'-phosphate)-DNA + a 5'-end 5'-phospho-2'-deoxyribonucleoside-DNA + H(+)</text>
        <dbReference type="Rhea" id="RHEA:66592"/>
        <dbReference type="Rhea" id="RHEA-COMP:13180"/>
        <dbReference type="Rhea" id="RHEA-COMP:16897"/>
        <dbReference type="Rhea" id="RHEA-COMP:17067"/>
        <dbReference type="ChEBI" id="CHEBI:15378"/>
        <dbReference type="ChEBI" id="CHEBI:136412"/>
        <dbReference type="ChEBI" id="CHEBI:157695"/>
        <dbReference type="ChEBI" id="CHEBI:167181"/>
        <dbReference type="EC" id="4.2.99.18"/>
    </reaction>
</comment>
<name>A0A1T2X488_9BACL</name>
<dbReference type="GO" id="GO:0003684">
    <property type="term" value="F:damaged DNA binding"/>
    <property type="evidence" value="ECO:0007669"/>
    <property type="project" value="InterPro"/>
</dbReference>
<evidence type="ECO:0000256" key="12">
    <source>
        <dbReference type="ARBA" id="ARBA00022833"/>
    </source>
</evidence>
<keyword evidence="11" id="KW-0378">Hydrolase</keyword>
<comment type="catalytic activity">
    <reaction evidence="1">
        <text>Hydrolysis of DNA containing ring-opened 7-methylguanine residues, releasing 2,6-diamino-4-hydroxy-5-(N-methyl)formamidopyrimidine.</text>
        <dbReference type="EC" id="3.2.2.23"/>
    </reaction>
</comment>
<dbReference type="STRING" id="1324314.BVG16_23170"/>
<dbReference type="Pfam" id="PF06827">
    <property type="entry name" value="zf-FPG_IleRS"/>
    <property type="match status" value="1"/>
</dbReference>
<evidence type="ECO:0000256" key="6">
    <source>
        <dbReference type="ARBA" id="ARBA00012720"/>
    </source>
</evidence>
<dbReference type="SUPFAM" id="SSF46946">
    <property type="entry name" value="S13-like H2TH domain"/>
    <property type="match status" value="1"/>
</dbReference>
<keyword evidence="8" id="KW-0479">Metal-binding</keyword>
<evidence type="ECO:0000256" key="2">
    <source>
        <dbReference type="ARBA" id="ARBA00001947"/>
    </source>
</evidence>
<evidence type="ECO:0000256" key="16">
    <source>
        <dbReference type="ARBA" id="ARBA00023268"/>
    </source>
</evidence>
<dbReference type="Proteomes" id="UP000190188">
    <property type="component" value="Unassembled WGS sequence"/>
</dbReference>
<evidence type="ECO:0000256" key="17">
    <source>
        <dbReference type="ARBA" id="ARBA00023295"/>
    </source>
</evidence>
<dbReference type="PROSITE" id="PS51068">
    <property type="entry name" value="FPG_CAT"/>
    <property type="match status" value="1"/>
</dbReference>
<dbReference type="PANTHER" id="PTHR22993:SF9">
    <property type="entry name" value="FORMAMIDOPYRIMIDINE-DNA GLYCOSYLASE"/>
    <property type="match status" value="1"/>
</dbReference>
<reference evidence="23 24" key="1">
    <citation type="submission" date="2017-01" db="EMBL/GenBank/DDBJ databases">
        <title>Genome analysis of Paenibacillus selenitrireducens ES3-24.</title>
        <authorList>
            <person name="Xu D."/>
            <person name="Yao R."/>
            <person name="Zheng S."/>
        </authorList>
    </citation>
    <scope>NUCLEOTIDE SEQUENCE [LARGE SCALE GENOMIC DNA]</scope>
    <source>
        <strain evidence="23 24">ES3-24</strain>
    </source>
</reference>
<keyword evidence="13" id="KW-0238">DNA-binding</keyword>
<dbReference type="SUPFAM" id="SSF81624">
    <property type="entry name" value="N-terminal domain of MutM-like DNA repair proteins"/>
    <property type="match status" value="1"/>
</dbReference>
<dbReference type="EMBL" id="MSZX01000010">
    <property type="protein sequence ID" value="OPA74662.1"/>
    <property type="molecule type" value="Genomic_DNA"/>
</dbReference>
<dbReference type="Pfam" id="PF06831">
    <property type="entry name" value="H2TH"/>
    <property type="match status" value="1"/>
</dbReference>
<dbReference type="SMART" id="SM00898">
    <property type="entry name" value="Fapy_DNA_glyco"/>
    <property type="match status" value="1"/>
</dbReference>
<dbReference type="AlphaFoldDB" id="A0A1T2X488"/>
<evidence type="ECO:0000256" key="14">
    <source>
        <dbReference type="ARBA" id="ARBA00023204"/>
    </source>
</evidence>
<dbReference type="PROSITE" id="PS51066">
    <property type="entry name" value="ZF_FPG_2"/>
    <property type="match status" value="1"/>
</dbReference>
<dbReference type="RefSeq" id="WP_078501578.1">
    <property type="nucleotide sequence ID" value="NZ_MSZX01000010.1"/>
</dbReference>
<evidence type="ECO:0000259" key="22">
    <source>
        <dbReference type="PROSITE" id="PS51068"/>
    </source>
</evidence>
<dbReference type="EC" id="3.2.2.23" evidence="5"/>
<keyword evidence="10 20" id="KW-0863">Zinc-finger</keyword>
<dbReference type="GO" id="GO:0003690">
    <property type="term" value="F:double-stranded DNA binding"/>
    <property type="evidence" value="ECO:0007669"/>
    <property type="project" value="UniProtKB-ARBA"/>
</dbReference>
<evidence type="ECO:0000256" key="18">
    <source>
        <dbReference type="ARBA" id="ARBA00030638"/>
    </source>
</evidence>
<dbReference type="SUPFAM" id="SSF57716">
    <property type="entry name" value="Glucocorticoid receptor-like (DNA-binding domain)"/>
    <property type="match status" value="1"/>
</dbReference>
<dbReference type="InterPro" id="IPR015886">
    <property type="entry name" value="H2TH_FPG"/>
</dbReference>
<evidence type="ECO:0000256" key="15">
    <source>
        <dbReference type="ARBA" id="ARBA00023239"/>
    </source>
</evidence>
<evidence type="ECO:0000256" key="8">
    <source>
        <dbReference type="ARBA" id="ARBA00022723"/>
    </source>
</evidence>
<proteinExistence type="inferred from homology"/>
<dbReference type="Pfam" id="PF01149">
    <property type="entry name" value="Fapy_DNA_glyco"/>
    <property type="match status" value="1"/>
</dbReference>
<evidence type="ECO:0000256" key="11">
    <source>
        <dbReference type="ARBA" id="ARBA00022801"/>
    </source>
</evidence>
<gene>
    <name evidence="23" type="ORF">BVG16_23170</name>
</gene>
<comment type="subunit">
    <text evidence="4">Monomer.</text>
</comment>
<keyword evidence="15" id="KW-0456">Lyase</keyword>
<dbReference type="EC" id="4.2.99.18" evidence="6"/>
<keyword evidence="9" id="KW-0227">DNA damage</keyword>
<sequence length="271" mass="30596">MLELPEIETYKKLLSEQIINKLITEVRVAEEKLVNLDPAEFVNELTGQEVLFIERRGKFLLFHLDNGRRLLLHLGLTGSMHYGPQEDEEHQTGHLAIAFGTNVLSFNGLRQGYLHMLSVKDADSILSDLGPELLDRRMTLAKFKELFNKKRGMLKSALVQQNFVAGLGNVYADEIAFDAALLPSVKLQELSEETIERLYRSVQHVLTEAIEQGGVGEQHFSADDTLTGGYRQQIRVYDREGQSCPRCGAKIQKTEVGSRKTYFCGECQGEH</sequence>
<evidence type="ECO:0000256" key="10">
    <source>
        <dbReference type="ARBA" id="ARBA00022771"/>
    </source>
</evidence>
<keyword evidence="17" id="KW-0326">Glycosidase</keyword>